<dbReference type="InterPro" id="IPR013216">
    <property type="entry name" value="Methyltransf_11"/>
</dbReference>
<sequence>MIQEPPQAEAAGWPDIAHTYDVVAADYARMFSDELAAKPFDRELLDGFASAVAGRGQVWDVGCGPAAHITRYLADRGVDAVGTDLSPGAVAVAREREPGLPFRVADMCDLPAGDGSLAGIVAFYSVIHLPRERVPKALAEFRRALSGEGTLLLAVHVGEGILDTDGWLGHAVRVRATLMSAGELGAMVEAAGFGSVEQHVREPYEGEYPTRRLYVRASAGPARP</sequence>
<keyword evidence="2" id="KW-0489">Methyltransferase</keyword>
<feature type="domain" description="Methyltransferase type 11" evidence="1">
    <location>
        <begin position="60"/>
        <end position="152"/>
    </location>
</feature>
<dbReference type="Pfam" id="PF08241">
    <property type="entry name" value="Methyltransf_11"/>
    <property type="match status" value="1"/>
</dbReference>
<evidence type="ECO:0000259" key="1">
    <source>
        <dbReference type="Pfam" id="PF08241"/>
    </source>
</evidence>
<dbReference type="InterPro" id="IPR029063">
    <property type="entry name" value="SAM-dependent_MTases_sf"/>
</dbReference>
<keyword evidence="2" id="KW-0808">Transferase</keyword>
<gene>
    <name evidence="2" type="ORF">HKK74_38245</name>
</gene>
<name>A0ABR7M391_9ACTN</name>
<keyword evidence="3" id="KW-1185">Reference proteome</keyword>
<dbReference type="SUPFAM" id="SSF53335">
    <property type="entry name" value="S-adenosyl-L-methionine-dependent methyltransferases"/>
    <property type="match status" value="1"/>
</dbReference>
<dbReference type="RefSeq" id="WP_187248322.1">
    <property type="nucleotide sequence ID" value="NZ_BAAAOK010000009.1"/>
</dbReference>
<comment type="caution">
    <text evidence="2">The sequence shown here is derived from an EMBL/GenBank/DDBJ whole genome shotgun (WGS) entry which is preliminary data.</text>
</comment>
<organism evidence="2 3">
    <name type="scientific">Actinomadura alba</name>
    <dbReference type="NCBI Taxonomy" id="406431"/>
    <lineage>
        <taxon>Bacteria</taxon>
        <taxon>Bacillati</taxon>
        <taxon>Actinomycetota</taxon>
        <taxon>Actinomycetes</taxon>
        <taxon>Streptosporangiales</taxon>
        <taxon>Thermomonosporaceae</taxon>
        <taxon>Actinomadura</taxon>
    </lineage>
</organism>
<accession>A0ABR7M391</accession>
<dbReference type="Gene3D" id="3.40.50.150">
    <property type="entry name" value="Vaccinia Virus protein VP39"/>
    <property type="match status" value="1"/>
</dbReference>
<dbReference type="GO" id="GO:0008168">
    <property type="term" value="F:methyltransferase activity"/>
    <property type="evidence" value="ECO:0007669"/>
    <property type="project" value="UniProtKB-KW"/>
</dbReference>
<protein>
    <submittedName>
        <fullName evidence="2">Methyltransferase domain-containing protein</fullName>
    </submittedName>
</protein>
<dbReference type="InterPro" id="IPR050508">
    <property type="entry name" value="Methyltransf_Superfamily"/>
</dbReference>
<proteinExistence type="predicted"/>
<dbReference type="EMBL" id="JABVEC010000066">
    <property type="protein sequence ID" value="MBC6471284.1"/>
    <property type="molecule type" value="Genomic_DNA"/>
</dbReference>
<evidence type="ECO:0000313" key="3">
    <source>
        <dbReference type="Proteomes" id="UP000805614"/>
    </source>
</evidence>
<dbReference type="PANTHER" id="PTHR42912">
    <property type="entry name" value="METHYLTRANSFERASE"/>
    <property type="match status" value="1"/>
</dbReference>
<reference evidence="2 3" key="1">
    <citation type="submission" date="2020-06" db="EMBL/GenBank/DDBJ databases">
        <title>Actinomadura xiongansis sp. nov., isolated from soil of Baiyangdian.</title>
        <authorList>
            <person name="Zhang X."/>
        </authorList>
    </citation>
    <scope>NUCLEOTIDE SEQUENCE [LARGE SCALE GENOMIC DNA]</scope>
    <source>
        <strain evidence="2 3">HBUM206468</strain>
    </source>
</reference>
<dbReference type="Proteomes" id="UP000805614">
    <property type="component" value="Unassembled WGS sequence"/>
</dbReference>
<dbReference type="CDD" id="cd02440">
    <property type="entry name" value="AdoMet_MTases"/>
    <property type="match status" value="1"/>
</dbReference>
<evidence type="ECO:0000313" key="2">
    <source>
        <dbReference type="EMBL" id="MBC6471284.1"/>
    </source>
</evidence>
<dbReference type="GO" id="GO:0032259">
    <property type="term" value="P:methylation"/>
    <property type="evidence" value="ECO:0007669"/>
    <property type="project" value="UniProtKB-KW"/>
</dbReference>